<organism evidence="3 4">
    <name type="scientific">Bombyx mori</name>
    <name type="common">Silk moth</name>
    <dbReference type="NCBI Taxonomy" id="7091"/>
    <lineage>
        <taxon>Eukaryota</taxon>
        <taxon>Metazoa</taxon>
        <taxon>Ecdysozoa</taxon>
        <taxon>Arthropoda</taxon>
        <taxon>Hexapoda</taxon>
        <taxon>Insecta</taxon>
        <taxon>Pterygota</taxon>
        <taxon>Neoptera</taxon>
        <taxon>Endopterygota</taxon>
        <taxon>Lepidoptera</taxon>
        <taxon>Glossata</taxon>
        <taxon>Ditrysia</taxon>
        <taxon>Bombycoidea</taxon>
        <taxon>Bombycidae</taxon>
        <taxon>Bombycinae</taxon>
        <taxon>Bombyx</taxon>
    </lineage>
</organism>
<feature type="compositionally biased region" description="Polar residues" evidence="2">
    <location>
        <begin position="201"/>
        <end position="224"/>
    </location>
</feature>
<keyword evidence="4" id="KW-1185">Reference proteome</keyword>
<dbReference type="KEGG" id="bmor:105841881"/>
<dbReference type="EnsemblMetazoa" id="XM_012691611.2">
    <property type="protein sequence ID" value="XP_012547065.2"/>
    <property type="gene ID" value="LOC105841881"/>
</dbReference>
<dbReference type="Proteomes" id="UP000005204">
    <property type="component" value="Unassembled WGS sequence"/>
</dbReference>
<keyword evidence="1" id="KW-0175">Coiled coil</keyword>
<proteinExistence type="predicted"/>
<evidence type="ECO:0000256" key="1">
    <source>
        <dbReference type="SAM" id="Coils"/>
    </source>
</evidence>
<name>A0A8R2C6V1_BOMMO</name>
<dbReference type="AlphaFoldDB" id="A0A8R2C6V1"/>
<evidence type="ECO:0000313" key="4">
    <source>
        <dbReference type="Proteomes" id="UP000005204"/>
    </source>
</evidence>
<evidence type="ECO:0000256" key="2">
    <source>
        <dbReference type="SAM" id="MobiDB-lite"/>
    </source>
</evidence>
<feature type="compositionally biased region" description="Basic and acidic residues" evidence="2">
    <location>
        <begin position="188"/>
        <end position="200"/>
    </location>
</feature>
<dbReference type="RefSeq" id="XP_012547065.2">
    <property type="nucleotide sequence ID" value="XM_012691611.2"/>
</dbReference>
<reference evidence="4" key="1">
    <citation type="journal article" date="2008" name="Insect Biochem. Mol. Biol.">
        <title>The genome of a lepidopteran model insect, the silkworm Bombyx mori.</title>
        <authorList>
            <consortium name="International Silkworm Genome Consortium"/>
        </authorList>
    </citation>
    <scope>NUCLEOTIDE SEQUENCE [LARGE SCALE GENOMIC DNA]</scope>
    <source>
        <strain evidence="4">p50T</strain>
    </source>
</reference>
<evidence type="ECO:0008006" key="5">
    <source>
        <dbReference type="Google" id="ProtNLM"/>
    </source>
</evidence>
<sequence length="253" mass="29123">MEKLIEILDKKLNNQTLVITTSVTKNVMEALDEKMKLIMKENSILKAKITELETEVKFLKDEKRKNNLVFFGIEEIGKTECELVDCIKDLIVDSGTQLDSNEISKIYRIGKQVNNKNRPVVVTITTLWKKHLILRNKSNLPQGTYIKEDYTKEVLEKRKQLQIQVEEEKKKGNVAFIKYDKLVIKKTRDNNTEKRKREESGSPNSSNQKKTAVLKTQSNTGTKTTGKDILRPNILNYVERGRSASLSELPKNL</sequence>
<dbReference type="GeneID" id="105841881"/>
<protein>
    <recommendedName>
        <fullName evidence="5">Endonuclease-reverse transcriptase</fullName>
    </recommendedName>
</protein>
<reference evidence="3" key="2">
    <citation type="submission" date="2022-06" db="UniProtKB">
        <authorList>
            <consortium name="EnsemblMetazoa"/>
        </authorList>
    </citation>
    <scope>IDENTIFICATION</scope>
    <source>
        <strain evidence="3">p50T (Dazao)</strain>
    </source>
</reference>
<feature type="region of interest" description="Disordered" evidence="2">
    <location>
        <begin position="188"/>
        <end position="232"/>
    </location>
</feature>
<feature type="coiled-coil region" evidence="1">
    <location>
        <begin position="28"/>
        <end position="62"/>
    </location>
</feature>
<evidence type="ECO:0000313" key="3">
    <source>
        <dbReference type="EnsemblMetazoa" id="XP_012547065.2"/>
    </source>
</evidence>
<dbReference type="Gene3D" id="3.30.70.1820">
    <property type="entry name" value="L1 transposable element, RRM domain"/>
    <property type="match status" value="1"/>
</dbReference>
<accession>A0A8R2C6V1</accession>